<dbReference type="AlphaFoldDB" id="A0A1I7WCW5"/>
<accession>A0A1I7WCW5</accession>
<protein>
    <submittedName>
        <fullName evidence="2">YbaB/EbfC family nucleoid-associated protein</fullName>
    </submittedName>
</protein>
<dbReference type="WBParaSite" id="Hba_02541">
    <property type="protein sequence ID" value="Hba_02541"/>
    <property type="gene ID" value="Hba_02541"/>
</dbReference>
<dbReference type="Proteomes" id="UP000095283">
    <property type="component" value="Unplaced"/>
</dbReference>
<evidence type="ECO:0000313" key="1">
    <source>
        <dbReference type="Proteomes" id="UP000095283"/>
    </source>
</evidence>
<reference evidence="2" key="1">
    <citation type="submission" date="2016-11" db="UniProtKB">
        <authorList>
            <consortium name="WormBaseParasite"/>
        </authorList>
    </citation>
    <scope>IDENTIFICATION</scope>
</reference>
<sequence>MDPRVLQQMGGMGGLQNMMSQLQKASGGKF</sequence>
<organism evidence="1 2">
    <name type="scientific">Heterorhabditis bacteriophora</name>
    <name type="common">Entomopathogenic nematode worm</name>
    <dbReference type="NCBI Taxonomy" id="37862"/>
    <lineage>
        <taxon>Eukaryota</taxon>
        <taxon>Metazoa</taxon>
        <taxon>Ecdysozoa</taxon>
        <taxon>Nematoda</taxon>
        <taxon>Chromadorea</taxon>
        <taxon>Rhabditida</taxon>
        <taxon>Rhabditina</taxon>
        <taxon>Rhabditomorpha</taxon>
        <taxon>Strongyloidea</taxon>
        <taxon>Heterorhabditidae</taxon>
        <taxon>Heterorhabditis</taxon>
    </lineage>
</organism>
<evidence type="ECO:0000313" key="2">
    <source>
        <dbReference type="WBParaSite" id="Hba_02541"/>
    </source>
</evidence>
<proteinExistence type="predicted"/>
<keyword evidence="1" id="KW-1185">Reference proteome</keyword>
<name>A0A1I7WCW5_HETBA</name>